<feature type="domain" description="Calcineurin-like phosphoesterase" evidence="2">
    <location>
        <begin position="1"/>
        <end position="192"/>
    </location>
</feature>
<dbReference type="SUPFAM" id="SSF56300">
    <property type="entry name" value="Metallo-dependent phosphatases"/>
    <property type="match status" value="1"/>
</dbReference>
<gene>
    <name evidence="3" type="ORF">Poly24_48310</name>
</gene>
<evidence type="ECO:0000256" key="1">
    <source>
        <dbReference type="ARBA" id="ARBA00008950"/>
    </source>
</evidence>
<reference evidence="3 4" key="1">
    <citation type="submission" date="2019-02" db="EMBL/GenBank/DDBJ databases">
        <title>Deep-cultivation of Planctomycetes and their phenomic and genomic characterization uncovers novel biology.</title>
        <authorList>
            <person name="Wiegand S."/>
            <person name="Jogler M."/>
            <person name="Boedeker C."/>
            <person name="Pinto D."/>
            <person name="Vollmers J."/>
            <person name="Rivas-Marin E."/>
            <person name="Kohn T."/>
            <person name="Peeters S.H."/>
            <person name="Heuer A."/>
            <person name="Rast P."/>
            <person name="Oberbeckmann S."/>
            <person name="Bunk B."/>
            <person name="Jeske O."/>
            <person name="Meyerdierks A."/>
            <person name="Storesund J.E."/>
            <person name="Kallscheuer N."/>
            <person name="Luecker S."/>
            <person name="Lage O.M."/>
            <person name="Pohl T."/>
            <person name="Merkel B.J."/>
            <person name="Hornburger P."/>
            <person name="Mueller R.-W."/>
            <person name="Bruemmer F."/>
            <person name="Labrenz M."/>
            <person name="Spormann A.M."/>
            <person name="Op den Camp H."/>
            <person name="Overmann J."/>
            <person name="Amann R."/>
            <person name="Jetten M.S.M."/>
            <person name="Mascher T."/>
            <person name="Medema M.H."/>
            <person name="Devos D.P."/>
            <person name="Kaster A.-K."/>
            <person name="Ovreas L."/>
            <person name="Rohde M."/>
            <person name="Galperin M.Y."/>
            <person name="Jogler C."/>
        </authorList>
    </citation>
    <scope>NUCLEOTIDE SEQUENCE [LARGE SCALE GENOMIC DNA]</scope>
    <source>
        <strain evidence="3 4">Poly24</strain>
    </source>
</reference>
<dbReference type="OrthoDB" id="332939at2"/>
<dbReference type="Proteomes" id="UP000315082">
    <property type="component" value="Chromosome"/>
</dbReference>
<accession>A0A518JZX5</accession>
<keyword evidence="4" id="KW-1185">Reference proteome</keyword>
<evidence type="ECO:0000259" key="2">
    <source>
        <dbReference type="Pfam" id="PF12850"/>
    </source>
</evidence>
<dbReference type="Gene3D" id="3.60.21.10">
    <property type="match status" value="1"/>
</dbReference>
<dbReference type="PANTHER" id="PTHR12905">
    <property type="entry name" value="METALLOPHOSPHOESTERASE"/>
    <property type="match status" value="1"/>
</dbReference>
<dbReference type="InterPro" id="IPR051693">
    <property type="entry name" value="UPF0046_metallophosphoest"/>
</dbReference>
<evidence type="ECO:0000313" key="3">
    <source>
        <dbReference type="EMBL" id="QDV71098.1"/>
    </source>
</evidence>
<dbReference type="KEGG" id="rcf:Poly24_48310"/>
<sequence length="200" mass="21322">MKLLLFSDLHCDQDAARALVELAKQADVIVGAGDFAIKRKGLADTIEILQTVDCPAILVPGNGESVEELTQACRDWPQAHVLHGTSARVAGFVFFGIGGGIPTTPFGDWSYDFSEEEAVALLKPMAAGSILVTHSPPWNCVDIDGSGTHRGSQSIRQAIEAKQPPLVVCGHVHDSWEQTDHIGDATVINAGPRGVWHPIG</sequence>
<proteinExistence type="inferred from homology"/>
<dbReference type="EMBL" id="CP036348">
    <property type="protein sequence ID" value="QDV71098.1"/>
    <property type="molecule type" value="Genomic_DNA"/>
</dbReference>
<dbReference type="AlphaFoldDB" id="A0A518JZX5"/>
<evidence type="ECO:0000313" key="4">
    <source>
        <dbReference type="Proteomes" id="UP000315082"/>
    </source>
</evidence>
<organism evidence="3 4">
    <name type="scientific">Rosistilla carotiformis</name>
    <dbReference type="NCBI Taxonomy" id="2528017"/>
    <lineage>
        <taxon>Bacteria</taxon>
        <taxon>Pseudomonadati</taxon>
        <taxon>Planctomycetota</taxon>
        <taxon>Planctomycetia</taxon>
        <taxon>Pirellulales</taxon>
        <taxon>Pirellulaceae</taxon>
        <taxon>Rosistilla</taxon>
    </lineage>
</organism>
<dbReference type="InterPro" id="IPR029052">
    <property type="entry name" value="Metallo-depent_PP-like"/>
</dbReference>
<dbReference type="PANTHER" id="PTHR12905:SF0">
    <property type="entry name" value="CALCINEURIN-LIKE PHOSPHOESTERASE DOMAIN-CONTAINING PROTEIN"/>
    <property type="match status" value="1"/>
</dbReference>
<dbReference type="RefSeq" id="WP_145101337.1">
    <property type="nucleotide sequence ID" value="NZ_CP036348.1"/>
</dbReference>
<name>A0A518JZX5_9BACT</name>
<dbReference type="Pfam" id="PF12850">
    <property type="entry name" value="Metallophos_2"/>
    <property type="match status" value="1"/>
</dbReference>
<comment type="similarity">
    <text evidence="1">Belongs to the metallophosphoesterase superfamily. YfcE family.</text>
</comment>
<dbReference type="InterPro" id="IPR024654">
    <property type="entry name" value="Calcineurin-like_PHP_lpxH"/>
</dbReference>
<protein>
    <submittedName>
        <fullName evidence="3">Calcineurin-like phosphoesterase superfamily domain protein</fullName>
    </submittedName>
</protein>